<evidence type="ECO:0000313" key="3">
    <source>
        <dbReference type="Proteomes" id="UP000236500"/>
    </source>
</evidence>
<proteinExistence type="predicted"/>
<feature type="compositionally biased region" description="Basic and acidic residues" evidence="1">
    <location>
        <begin position="17"/>
        <end position="30"/>
    </location>
</feature>
<gene>
    <name evidence="2" type="ORF">BMT55_08745</name>
</gene>
<dbReference type="EMBL" id="MPDH01000008">
    <property type="protein sequence ID" value="PNP92326.1"/>
    <property type="molecule type" value="Genomic_DNA"/>
</dbReference>
<keyword evidence="3" id="KW-1185">Reference proteome</keyword>
<evidence type="ECO:0000256" key="1">
    <source>
        <dbReference type="SAM" id="MobiDB-lite"/>
    </source>
</evidence>
<reference evidence="2 3" key="1">
    <citation type="submission" date="2016-11" db="EMBL/GenBank/DDBJ databases">
        <title>Whole Genome Sequence of Listeria newyorkensis.</title>
        <authorList>
            <person name="Frink S."/>
            <person name="Morales C."/>
            <person name="Kiang D."/>
        </authorList>
    </citation>
    <scope>NUCLEOTIDE SEQUENCE [LARGE SCALE GENOMIC DNA]</scope>
    <source>
        <strain evidence="2 3">F1604011-044</strain>
    </source>
</reference>
<organism evidence="2 3">
    <name type="scientific">Listeria newyorkensis</name>
    <dbReference type="NCBI Taxonomy" id="1497681"/>
    <lineage>
        <taxon>Bacteria</taxon>
        <taxon>Bacillati</taxon>
        <taxon>Bacillota</taxon>
        <taxon>Bacilli</taxon>
        <taxon>Bacillales</taxon>
        <taxon>Listeriaceae</taxon>
        <taxon>Listeria</taxon>
    </lineage>
</organism>
<feature type="region of interest" description="Disordered" evidence="1">
    <location>
        <begin position="1"/>
        <end position="35"/>
    </location>
</feature>
<comment type="caution">
    <text evidence="2">The sequence shown here is derived from an EMBL/GenBank/DDBJ whole genome shotgun (WGS) entry which is preliminary data.</text>
</comment>
<dbReference type="Proteomes" id="UP000236500">
    <property type="component" value="Unassembled WGS sequence"/>
</dbReference>
<evidence type="ECO:0000313" key="2">
    <source>
        <dbReference type="EMBL" id="PNP92326.1"/>
    </source>
</evidence>
<sequence length="62" mass="6916">MTFAEATKFPRGWLLKPDSETPEHDAEQGRQSHSIPLHIEVLKKQTTLFKNHNKAGFGDAGA</sequence>
<protein>
    <submittedName>
        <fullName evidence="2">Uncharacterized protein</fullName>
    </submittedName>
</protein>
<accession>A0ABX4XP95</accession>
<name>A0ABX4XP95_9LIST</name>